<name>A0A7X0UA77_9BURK</name>
<evidence type="ECO:0000256" key="8">
    <source>
        <dbReference type="ARBA" id="ARBA00023098"/>
    </source>
</evidence>
<gene>
    <name evidence="13" type="ORF">HNP48_003464</name>
</gene>
<keyword evidence="8" id="KW-0443">Lipid metabolism</keyword>
<evidence type="ECO:0000313" key="13">
    <source>
        <dbReference type="EMBL" id="MBB6560788.1"/>
    </source>
</evidence>
<evidence type="ECO:0000256" key="1">
    <source>
        <dbReference type="ARBA" id="ARBA00004771"/>
    </source>
</evidence>
<dbReference type="InterPro" id="IPR045034">
    <property type="entry name" value="O-acyltransferase_WSD1-like"/>
</dbReference>
<dbReference type="InterPro" id="IPR023213">
    <property type="entry name" value="CAT-like_dom_sf"/>
</dbReference>
<keyword evidence="6 13" id="KW-0808">Transferase</keyword>
<reference evidence="13 14" key="1">
    <citation type="submission" date="2020-08" db="EMBL/GenBank/DDBJ databases">
        <title>Functional genomics of gut bacteria from endangered species of beetles.</title>
        <authorList>
            <person name="Carlos-Shanley C."/>
        </authorList>
    </citation>
    <scope>NUCLEOTIDE SEQUENCE [LARGE SCALE GENOMIC DNA]</scope>
    <source>
        <strain evidence="13 14">S00198</strain>
    </source>
</reference>
<dbReference type="PANTHER" id="PTHR31650">
    <property type="entry name" value="O-ACYLTRANSFERASE (WSD1-LIKE) FAMILY PROTEIN"/>
    <property type="match status" value="1"/>
</dbReference>
<comment type="catalytic activity">
    <reaction evidence="10">
        <text>an acyl-CoA + a 1,2-diacyl-sn-glycerol = a triacyl-sn-glycerol + CoA</text>
        <dbReference type="Rhea" id="RHEA:10868"/>
        <dbReference type="ChEBI" id="CHEBI:17815"/>
        <dbReference type="ChEBI" id="CHEBI:57287"/>
        <dbReference type="ChEBI" id="CHEBI:58342"/>
        <dbReference type="ChEBI" id="CHEBI:64615"/>
        <dbReference type="EC" id="2.3.1.20"/>
    </reaction>
</comment>
<dbReference type="GO" id="GO:0019432">
    <property type="term" value="P:triglyceride biosynthetic process"/>
    <property type="evidence" value="ECO:0007669"/>
    <property type="project" value="UniProtKB-UniPathway"/>
</dbReference>
<dbReference type="InterPro" id="IPR004255">
    <property type="entry name" value="O-acyltransferase_WSD1_N"/>
</dbReference>
<dbReference type="Pfam" id="PF06974">
    <property type="entry name" value="WS_DGAT_C"/>
    <property type="match status" value="1"/>
</dbReference>
<evidence type="ECO:0000256" key="9">
    <source>
        <dbReference type="ARBA" id="ARBA00023315"/>
    </source>
</evidence>
<proteinExistence type="inferred from homology"/>
<dbReference type="GO" id="GO:0004144">
    <property type="term" value="F:diacylglycerol O-acyltransferase activity"/>
    <property type="evidence" value="ECO:0007669"/>
    <property type="project" value="UniProtKB-EC"/>
</dbReference>
<evidence type="ECO:0000259" key="11">
    <source>
        <dbReference type="Pfam" id="PF03007"/>
    </source>
</evidence>
<comment type="caution">
    <text evidence="13">The sequence shown here is derived from an EMBL/GenBank/DDBJ whole genome shotgun (WGS) entry which is preliminary data.</text>
</comment>
<accession>A0A7X0UA77</accession>
<evidence type="ECO:0000256" key="3">
    <source>
        <dbReference type="ARBA" id="ARBA00009587"/>
    </source>
</evidence>
<organism evidence="13 14">
    <name type="scientific">Acidovorax soli</name>
    <dbReference type="NCBI Taxonomy" id="592050"/>
    <lineage>
        <taxon>Bacteria</taxon>
        <taxon>Pseudomonadati</taxon>
        <taxon>Pseudomonadota</taxon>
        <taxon>Betaproteobacteria</taxon>
        <taxon>Burkholderiales</taxon>
        <taxon>Comamonadaceae</taxon>
        <taxon>Acidovorax</taxon>
    </lineage>
</organism>
<evidence type="ECO:0000256" key="7">
    <source>
        <dbReference type="ARBA" id="ARBA00022798"/>
    </source>
</evidence>
<dbReference type="RefSeq" id="WP_311773830.1">
    <property type="nucleotide sequence ID" value="NZ_JACHLK010000006.1"/>
</dbReference>
<feature type="domain" description="O-acyltransferase WSD1 C-terminal" evidence="12">
    <location>
        <begin position="399"/>
        <end position="540"/>
    </location>
</feature>
<evidence type="ECO:0000313" key="14">
    <source>
        <dbReference type="Proteomes" id="UP000575083"/>
    </source>
</evidence>
<evidence type="ECO:0000256" key="6">
    <source>
        <dbReference type="ARBA" id="ARBA00022679"/>
    </source>
</evidence>
<comment type="pathway">
    <text evidence="2">Lipid metabolism.</text>
</comment>
<dbReference type="Proteomes" id="UP000575083">
    <property type="component" value="Unassembled WGS sequence"/>
</dbReference>
<sequence>MVTRIAASDATRSEGLANPLNTASQVARRARDTTAAAARAGAQALPPAARKAAGAVQKNVRRAATGMLGLSGERMSKVDTAWLRMDSDSNLMMINGVWTLAPGITWEALCERVQQRLLQYPRFRQRVVEDAAGATWVEDRHFDIAAHVLRETLPHKPGQSMQRALQDRVGELAMQPLDPRRPLWQMHLVENFKGDDGQQGSALIVRIHHCIADGIALISVTMSIVDGGSEPPKRSRKEREAATTAEDWIADALIKPFTGLTVKALDLAGDGAARSLKVLGDPEKAMQHGLAGTMDMARVAYQLVSDAAALALMPDDSPTRLKGQPGQAKRVAWCPPIPLEEVKAIGKALNCSINDVLLSCVAGAIGGYLRSQGDDPTGQEIRAMIPVNLRPMEEAWKLGNRFGLVPLVLPIGVANPVERVYEVRRRMAALKGSTQPILAFAMLAVAGLMIKPAQDALLNLFGRKTTAVMTNVPGPKEQLTLCGARVTQCMFWVPQSGDIGLGVSILSYGGGVQFGVITDTTLCPEPQRIIDAFAPEFDQLSLLTLMLPWGD</sequence>
<protein>
    <recommendedName>
        <fullName evidence="4">diacylglycerol O-acyltransferase</fullName>
        <ecNumber evidence="4">2.3.1.20</ecNumber>
    </recommendedName>
</protein>
<keyword evidence="5" id="KW-0444">Lipid biosynthesis</keyword>
<dbReference type="EMBL" id="JACHLK010000006">
    <property type="protein sequence ID" value="MBB6560788.1"/>
    <property type="molecule type" value="Genomic_DNA"/>
</dbReference>
<dbReference type="Pfam" id="PF03007">
    <property type="entry name" value="WS_DGAT_cat"/>
    <property type="match status" value="1"/>
</dbReference>
<dbReference type="Gene3D" id="3.30.559.10">
    <property type="entry name" value="Chloramphenicol acetyltransferase-like domain"/>
    <property type="match status" value="1"/>
</dbReference>
<dbReference type="EC" id="2.3.1.20" evidence="4"/>
<keyword evidence="7" id="KW-0319">Glycerol metabolism</keyword>
<comment type="similarity">
    <text evidence="3">Belongs to the long-chain O-acyltransferase family.</text>
</comment>
<evidence type="ECO:0000256" key="4">
    <source>
        <dbReference type="ARBA" id="ARBA00013244"/>
    </source>
</evidence>
<evidence type="ECO:0000256" key="10">
    <source>
        <dbReference type="ARBA" id="ARBA00048109"/>
    </source>
</evidence>
<keyword evidence="9 13" id="KW-0012">Acyltransferase</keyword>
<feature type="domain" description="O-acyltransferase WSD1-like N-terminal" evidence="11">
    <location>
        <begin position="75"/>
        <end position="356"/>
    </location>
</feature>
<dbReference type="AlphaFoldDB" id="A0A7X0UA77"/>
<dbReference type="InterPro" id="IPR014292">
    <property type="entry name" value="Acyl_transf_WS/DGAT"/>
</dbReference>
<dbReference type="NCBIfam" id="TIGR02946">
    <property type="entry name" value="acyl_WS_DGAT"/>
    <property type="match status" value="1"/>
</dbReference>
<dbReference type="PANTHER" id="PTHR31650:SF1">
    <property type="entry name" value="WAX ESTER SYNTHASE_DIACYLGLYCEROL ACYLTRANSFERASE 4-RELATED"/>
    <property type="match status" value="1"/>
</dbReference>
<dbReference type="SUPFAM" id="SSF52777">
    <property type="entry name" value="CoA-dependent acyltransferases"/>
    <property type="match status" value="1"/>
</dbReference>
<evidence type="ECO:0000256" key="2">
    <source>
        <dbReference type="ARBA" id="ARBA00005189"/>
    </source>
</evidence>
<evidence type="ECO:0000256" key="5">
    <source>
        <dbReference type="ARBA" id="ARBA00022516"/>
    </source>
</evidence>
<evidence type="ECO:0000259" key="12">
    <source>
        <dbReference type="Pfam" id="PF06974"/>
    </source>
</evidence>
<dbReference type="GO" id="GO:0005886">
    <property type="term" value="C:plasma membrane"/>
    <property type="evidence" value="ECO:0007669"/>
    <property type="project" value="TreeGrafter"/>
</dbReference>
<dbReference type="GO" id="GO:0006071">
    <property type="term" value="P:glycerol metabolic process"/>
    <property type="evidence" value="ECO:0007669"/>
    <property type="project" value="UniProtKB-KW"/>
</dbReference>
<keyword evidence="14" id="KW-1185">Reference proteome</keyword>
<dbReference type="InterPro" id="IPR009721">
    <property type="entry name" value="O-acyltransferase_WSD1_C"/>
</dbReference>
<dbReference type="UniPathway" id="UPA00282"/>
<comment type="pathway">
    <text evidence="1">Glycerolipid metabolism; triacylglycerol biosynthesis.</text>
</comment>